<evidence type="ECO:0000313" key="2">
    <source>
        <dbReference type="Proteomes" id="UP001146120"/>
    </source>
</evidence>
<dbReference type="EMBL" id="DAKRPA010000016">
    <property type="protein sequence ID" value="DBA03723.1"/>
    <property type="molecule type" value="Genomic_DNA"/>
</dbReference>
<dbReference type="Proteomes" id="UP001146120">
    <property type="component" value="Unassembled WGS sequence"/>
</dbReference>
<reference evidence="1" key="2">
    <citation type="journal article" date="2023" name="Microbiol Resour">
        <title>Decontamination and Annotation of the Draft Genome Sequence of the Oomycete Lagenidium giganteum ARSEF 373.</title>
        <authorList>
            <person name="Morgan W.R."/>
            <person name="Tartar A."/>
        </authorList>
    </citation>
    <scope>NUCLEOTIDE SEQUENCE</scope>
    <source>
        <strain evidence="1">ARSEF 373</strain>
    </source>
</reference>
<accession>A0AAV2ZF43</accession>
<sequence length="13" mass="1537">MTTPSYVNVRKIQ</sequence>
<comment type="caution">
    <text evidence="1">The sequence shown here is derived from an EMBL/GenBank/DDBJ whole genome shotgun (WGS) entry which is preliminary data.</text>
</comment>
<keyword evidence="2" id="KW-1185">Reference proteome</keyword>
<gene>
    <name evidence="1" type="ORF">N0F65_004140</name>
</gene>
<name>A0AAV2ZF43_9STRA</name>
<protein>
    <submittedName>
        <fullName evidence="1">Uncharacterized protein</fullName>
    </submittedName>
</protein>
<evidence type="ECO:0000313" key="1">
    <source>
        <dbReference type="EMBL" id="DBA03723.1"/>
    </source>
</evidence>
<proteinExistence type="predicted"/>
<reference evidence="1" key="1">
    <citation type="submission" date="2022-11" db="EMBL/GenBank/DDBJ databases">
        <authorList>
            <person name="Morgan W.R."/>
            <person name="Tartar A."/>
        </authorList>
    </citation>
    <scope>NUCLEOTIDE SEQUENCE</scope>
    <source>
        <strain evidence="1">ARSEF 373</strain>
    </source>
</reference>
<organism evidence="1 2">
    <name type="scientific">Lagenidium giganteum</name>
    <dbReference type="NCBI Taxonomy" id="4803"/>
    <lineage>
        <taxon>Eukaryota</taxon>
        <taxon>Sar</taxon>
        <taxon>Stramenopiles</taxon>
        <taxon>Oomycota</taxon>
        <taxon>Peronosporomycetes</taxon>
        <taxon>Pythiales</taxon>
        <taxon>Pythiaceae</taxon>
    </lineage>
</organism>